<comment type="caution">
    <text evidence="1">The sequence shown here is derived from an EMBL/GenBank/DDBJ whole genome shotgun (WGS) entry which is preliminary data.</text>
</comment>
<dbReference type="AlphaFoldDB" id="A0A9D2CL89"/>
<dbReference type="EMBL" id="DXCV01000043">
    <property type="protein sequence ID" value="HIY88299.1"/>
    <property type="molecule type" value="Genomic_DNA"/>
</dbReference>
<sequence>MTEKEKNPTTAASVTFSGSVTFHGPMFDIHDNQHVETHVHYAQGGTAHLVTPSEQRVKQALEQLLAATDANGKRIFTQQYQWFAVWKVLQEYQYPKNFQAFADIIQTLLGTTDPPCKAESIRKIGNDVPGAAENLTVWKSRRGKAEGRFKNLIEAAIRLQELLAQG</sequence>
<accession>A0A9D2CL89</accession>
<name>A0A9D2CL89_9BACE</name>
<reference evidence="1" key="1">
    <citation type="journal article" date="2021" name="PeerJ">
        <title>Extensive microbial diversity within the chicken gut microbiome revealed by metagenomics and culture.</title>
        <authorList>
            <person name="Gilroy R."/>
            <person name="Ravi A."/>
            <person name="Getino M."/>
            <person name="Pursley I."/>
            <person name="Horton D.L."/>
            <person name="Alikhan N.F."/>
            <person name="Baker D."/>
            <person name="Gharbi K."/>
            <person name="Hall N."/>
            <person name="Watson M."/>
            <person name="Adriaenssens E.M."/>
            <person name="Foster-Nyarko E."/>
            <person name="Jarju S."/>
            <person name="Secka A."/>
            <person name="Antonio M."/>
            <person name="Oren A."/>
            <person name="Chaudhuri R.R."/>
            <person name="La Ragione R."/>
            <person name="Hildebrand F."/>
            <person name="Pallen M.J."/>
        </authorList>
    </citation>
    <scope>NUCLEOTIDE SEQUENCE</scope>
    <source>
        <strain evidence="1">Gambia2-208</strain>
    </source>
</reference>
<organism evidence="1 2">
    <name type="scientific">Candidatus Bacteroides pullicola</name>
    <dbReference type="NCBI Taxonomy" id="2838475"/>
    <lineage>
        <taxon>Bacteria</taxon>
        <taxon>Pseudomonadati</taxon>
        <taxon>Bacteroidota</taxon>
        <taxon>Bacteroidia</taxon>
        <taxon>Bacteroidales</taxon>
        <taxon>Bacteroidaceae</taxon>
        <taxon>Bacteroides</taxon>
    </lineage>
</organism>
<dbReference type="Proteomes" id="UP000886851">
    <property type="component" value="Unassembled WGS sequence"/>
</dbReference>
<protein>
    <submittedName>
        <fullName evidence="1">Uncharacterized protein</fullName>
    </submittedName>
</protein>
<proteinExistence type="predicted"/>
<gene>
    <name evidence="1" type="ORF">H9824_06310</name>
</gene>
<evidence type="ECO:0000313" key="2">
    <source>
        <dbReference type="Proteomes" id="UP000886851"/>
    </source>
</evidence>
<reference evidence="1" key="2">
    <citation type="submission" date="2021-04" db="EMBL/GenBank/DDBJ databases">
        <authorList>
            <person name="Gilroy R."/>
        </authorList>
    </citation>
    <scope>NUCLEOTIDE SEQUENCE</scope>
    <source>
        <strain evidence="1">Gambia2-208</strain>
    </source>
</reference>
<evidence type="ECO:0000313" key="1">
    <source>
        <dbReference type="EMBL" id="HIY88299.1"/>
    </source>
</evidence>